<feature type="chain" id="PRO_5047265543" description="PQQ-binding-like beta-propeller repeat protein" evidence="2">
    <location>
        <begin position="20"/>
        <end position="469"/>
    </location>
</feature>
<dbReference type="Proteomes" id="UP001596455">
    <property type="component" value="Unassembled WGS sequence"/>
</dbReference>
<dbReference type="SUPFAM" id="SSF50998">
    <property type="entry name" value="Quinoprotein alcohol dehydrogenase-like"/>
    <property type="match status" value="1"/>
</dbReference>
<organism evidence="3 4">
    <name type="scientific">Georgenia alba</name>
    <dbReference type="NCBI Taxonomy" id="2233858"/>
    <lineage>
        <taxon>Bacteria</taxon>
        <taxon>Bacillati</taxon>
        <taxon>Actinomycetota</taxon>
        <taxon>Actinomycetes</taxon>
        <taxon>Micrococcales</taxon>
        <taxon>Bogoriellaceae</taxon>
        <taxon>Georgenia</taxon>
    </lineage>
</organism>
<proteinExistence type="predicted"/>
<dbReference type="RefSeq" id="WP_382396299.1">
    <property type="nucleotide sequence ID" value="NZ_JBHTCQ010000004.1"/>
</dbReference>
<dbReference type="InterPro" id="IPR011047">
    <property type="entry name" value="Quinoprotein_ADH-like_sf"/>
</dbReference>
<feature type="compositionally biased region" description="Pro residues" evidence="1">
    <location>
        <begin position="22"/>
        <end position="39"/>
    </location>
</feature>
<dbReference type="PROSITE" id="PS51257">
    <property type="entry name" value="PROKAR_LIPOPROTEIN"/>
    <property type="match status" value="1"/>
</dbReference>
<evidence type="ECO:0000256" key="2">
    <source>
        <dbReference type="SAM" id="SignalP"/>
    </source>
</evidence>
<gene>
    <name evidence="3" type="ORF">ACFQQL_16715</name>
</gene>
<evidence type="ECO:0000256" key="1">
    <source>
        <dbReference type="SAM" id="MobiDB-lite"/>
    </source>
</evidence>
<dbReference type="EMBL" id="JBHTCQ010000004">
    <property type="protein sequence ID" value="MFC7406765.1"/>
    <property type="molecule type" value="Genomic_DNA"/>
</dbReference>
<keyword evidence="4" id="KW-1185">Reference proteome</keyword>
<sequence>MRGLTVALCGAALLLTAGCAPDPEPGPSPAPSSPAPSSPAPSSDDGLVTWVTEVEALYGEPTGAELLASVDGTGEETWLIGTGDTWIALTGVTGADEPAAAAVHVHGLQAGSGAALWSRELDGALCADQLLGGSLFCASVVEFDTGTGEGSRWRLHLIDPETGEDRATAEIDGWVSAVHVTAGTIVLLEQPEMEESVRLRGFAPDLTEAWTLDLAGRDGVSRFFPSADDSRSSPSPVRPTRWTGPMLERISLDGFGPDGGVLAAGAGAGAALVDVTSGDLLALPACVTLADDGERLWCNRGGRHFEVSSWTYAGEREVQAEHVEMISARARPVFADRDGHLVTVDAETGEVGPAYGEPVDSAWAYTTASDRETYTLVTTAFDGSGLALLGPDADEVVWRTDDLPELSTAFPPYVHDGRIVLGGGEDLLLLSPETGEVVESHQVPAAQTLPVGDGIAGVSSYAVAALDLR</sequence>
<evidence type="ECO:0000313" key="4">
    <source>
        <dbReference type="Proteomes" id="UP001596455"/>
    </source>
</evidence>
<accession>A0ABW2QBF0</accession>
<evidence type="ECO:0000313" key="3">
    <source>
        <dbReference type="EMBL" id="MFC7406765.1"/>
    </source>
</evidence>
<name>A0ABW2QBF0_9MICO</name>
<dbReference type="Gene3D" id="2.130.10.10">
    <property type="entry name" value="YVTN repeat-like/Quinoprotein amine dehydrogenase"/>
    <property type="match status" value="1"/>
</dbReference>
<comment type="caution">
    <text evidence="3">The sequence shown here is derived from an EMBL/GenBank/DDBJ whole genome shotgun (WGS) entry which is preliminary data.</text>
</comment>
<evidence type="ECO:0008006" key="5">
    <source>
        <dbReference type="Google" id="ProtNLM"/>
    </source>
</evidence>
<feature type="region of interest" description="Disordered" evidence="1">
    <location>
        <begin position="20"/>
        <end position="46"/>
    </location>
</feature>
<keyword evidence="2" id="KW-0732">Signal</keyword>
<dbReference type="InterPro" id="IPR015943">
    <property type="entry name" value="WD40/YVTN_repeat-like_dom_sf"/>
</dbReference>
<protein>
    <recommendedName>
        <fullName evidence="5">PQQ-binding-like beta-propeller repeat protein</fullName>
    </recommendedName>
</protein>
<feature type="signal peptide" evidence="2">
    <location>
        <begin position="1"/>
        <end position="19"/>
    </location>
</feature>
<reference evidence="4" key="1">
    <citation type="journal article" date="2019" name="Int. J. Syst. Evol. Microbiol.">
        <title>The Global Catalogue of Microorganisms (GCM) 10K type strain sequencing project: providing services to taxonomists for standard genome sequencing and annotation.</title>
        <authorList>
            <consortium name="The Broad Institute Genomics Platform"/>
            <consortium name="The Broad Institute Genome Sequencing Center for Infectious Disease"/>
            <person name="Wu L."/>
            <person name="Ma J."/>
        </authorList>
    </citation>
    <scope>NUCLEOTIDE SEQUENCE [LARGE SCALE GENOMIC DNA]</scope>
    <source>
        <strain evidence="4">JCM 1490</strain>
    </source>
</reference>